<dbReference type="GO" id="GO:0005506">
    <property type="term" value="F:iron ion binding"/>
    <property type="evidence" value="ECO:0007669"/>
    <property type="project" value="InterPro"/>
</dbReference>
<comment type="cofactor">
    <cofactor evidence="5">
        <name>heme</name>
        <dbReference type="ChEBI" id="CHEBI:30413"/>
    </cofactor>
</comment>
<evidence type="ECO:0000256" key="6">
    <source>
        <dbReference type="SAM" id="Phobius"/>
    </source>
</evidence>
<dbReference type="STRING" id="1081109.A0A168EFD3"/>
<dbReference type="InterPro" id="IPR002401">
    <property type="entry name" value="Cyt_P450_E_grp-I"/>
</dbReference>
<evidence type="ECO:0000313" key="8">
    <source>
        <dbReference type="Proteomes" id="UP000078544"/>
    </source>
</evidence>
<dbReference type="FunFam" id="1.10.630.10:FF:000051">
    <property type="entry name" value="Cytochrome P450 monooxygenase (Fum15)"/>
    <property type="match status" value="1"/>
</dbReference>
<dbReference type="InterPro" id="IPR050121">
    <property type="entry name" value="Cytochrome_P450_monoxygenase"/>
</dbReference>
<evidence type="ECO:0000256" key="4">
    <source>
        <dbReference type="ARBA" id="ARBA00023004"/>
    </source>
</evidence>
<comment type="caution">
    <text evidence="7">The sequence shown here is derived from an EMBL/GenBank/DDBJ whole genome shotgun (WGS) entry which is preliminary data.</text>
</comment>
<dbReference type="CDD" id="cd11069">
    <property type="entry name" value="CYP_FUM15-like"/>
    <property type="match status" value="1"/>
</dbReference>
<dbReference type="PANTHER" id="PTHR24305">
    <property type="entry name" value="CYTOCHROME P450"/>
    <property type="match status" value="1"/>
</dbReference>
<comment type="similarity">
    <text evidence="1">Belongs to the cytochrome P450 family.</text>
</comment>
<dbReference type="Proteomes" id="UP000078544">
    <property type="component" value="Unassembled WGS sequence"/>
</dbReference>
<protein>
    <submittedName>
        <fullName evidence="7">Cytochrome P450</fullName>
    </submittedName>
</protein>
<dbReference type="SUPFAM" id="SSF48264">
    <property type="entry name" value="Cytochrome P450"/>
    <property type="match status" value="1"/>
</dbReference>
<dbReference type="InterPro" id="IPR036396">
    <property type="entry name" value="Cyt_P450_sf"/>
</dbReference>
<dbReference type="GO" id="GO:0004497">
    <property type="term" value="F:monooxygenase activity"/>
    <property type="evidence" value="ECO:0007669"/>
    <property type="project" value="InterPro"/>
</dbReference>
<reference evidence="7 8" key="1">
    <citation type="journal article" date="2016" name="Genome Biol. Evol.">
        <title>Divergent and convergent evolution of fungal pathogenicity.</title>
        <authorList>
            <person name="Shang Y."/>
            <person name="Xiao G."/>
            <person name="Zheng P."/>
            <person name="Cen K."/>
            <person name="Zhan S."/>
            <person name="Wang C."/>
        </authorList>
    </citation>
    <scope>NUCLEOTIDE SEQUENCE [LARGE SCALE GENOMIC DNA]</scope>
    <source>
        <strain evidence="7 8">RCEF 2490</strain>
    </source>
</reference>
<dbReference type="PRINTS" id="PR00385">
    <property type="entry name" value="P450"/>
</dbReference>
<dbReference type="EMBL" id="AZGY01000005">
    <property type="protein sequence ID" value="KZZ98738.1"/>
    <property type="molecule type" value="Genomic_DNA"/>
</dbReference>
<dbReference type="OrthoDB" id="1470350at2759"/>
<feature type="transmembrane region" description="Helical" evidence="6">
    <location>
        <begin position="31"/>
        <end position="54"/>
    </location>
</feature>
<evidence type="ECO:0000256" key="5">
    <source>
        <dbReference type="PIRSR" id="PIRSR602401-1"/>
    </source>
</evidence>
<keyword evidence="2 5" id="KW-0349">Heme</keyword>
<sequence length="534" mass="59237">MGLSWRHLTLVSVAVYVVIAYGHSKAALLRALAALALSNLFLKGLWSIFVWPHLVSPIRHLPQPDGGHWILGQGKRLAGNLPAAPCREWIDELRHDGLIRYLGFFNRERVLVCSPDALKEVLVTKSHDFEKSASTRAILGNVLGNGLLLADGDDHTMQRKNLMPAFHVRHIKALYPVFWEKAFELVQAMTAAAAASSSSTVDVHSWASRCTLDIIGVAGMGVDFGAIQNENSRLAKIYRQIFDSDASARQMLILSMMLPAWSLQYLPTKRNRDLRRAAKVLRQVSMDLIQRRRRELASNEEQKYLDIIYVALKGGYFTDTELVDHIMTFLAAGHDTTASALTWTIYQLSRHPEVQKKLRKEIRDNLDPLEAGSGVSSALIDKLPYLNAVCSEVLRTHSPVPLTLRTVARDTVIQGQAIPKGTTIMLAAWGTNLDCKLWGPDAKDFRPERWLSSPTGGADSNYALLTFLHGPRGCIGTTFSRAELACLVAACVGRFDFSLADKALMDEAKLTYKPSVILKPAHGLDIVIKVIEGW</sequence>
<accession>A0A168EFD3</accession>
<feature type="transmembrane region" description="Helical" evidence="6">
    <location>
        <begin position="6"/>
        <end position="24"/>
    </location>
</feature>
<evidence type="ECO:0000256" key="2">
    <source>
        <dbReference type="ARBA" id="ARBA00022617"/>
    </source>
</evidence>
<dbReference type="GO" id="GO:0020037">
    <property type="term" value="F:heme binding"/>
    <property type="evidence" value="ECO:0007669"/>
    <property type="project" value="InterPro"/>
</dbReference>
<evidence type="ECO:0000256" key="1">
    <source>
        <dbReference type="ARBA" id="ARBA00010617"/>
    </source>
</evidence>
<name>A0A168EFD3_9HYPO</name>
<evidence type="ECO:0000313" key="7">
    <source>
        <dbReference type="EMBL" id="KZZ98738.1"/>
    </source>
</evidence>
<evidence type="ECO:0000256" key="3">
    <source>
        <dbReference type="ARBA" id="ARBA00022723"/>
    </source>
</evidence>
<dbReference type="InterPro" id="IPR001128">
    <property type="entry name" value="Cyt_P450"/>
</dbReference>
<dbReference type="Gene3D" id="1.10.630.10">
    <property type="entry name" value="Cytochrome P450"/>
    <property type="match status" value="1"/>
</dbReference>
<keyword evidence="3 5" id="KW-0479">Metal-binding</keyword>
<dbReference type="GO" id="GO:0016705">
    <property type="term" value="F:oxidoreductase activity, acting on paired donors, with incorporation or reduction of molecular oxygen"/>
    <property type="evidence" value="ECO:0007669"/>
    <property type="project" value="InterPro"/>
</dbReference>
<dbReference type="PANTHER" id="PTHR24305:SF166">
    <property type="entry name" value="CYTOCHROME P450 12A4, MITOCHONDRIAL-RELATED"/>
    <property type="match status" value="1"/>
</dbReference>
<keyword evidence="6" id="KW-0472">Membrane</keyword>
<proteinExistence type="inferred from homology"/>
<organism evidence="7 8">
    <name type="scientific">Moelleriella libera RCEF 2490</name>
    <dbReference type="NCBI Taxonomy" id="1081109"/>
    <lineage>
        <taxon>Eukaryota</taxon>
        <taxon>Fungi</taxon>
        <taxon>Dikarya</taxon>
        <taxon>Ascomycota</taxon>
        <taxon>Pezizomycotina</taxon>
        <taxon>Sordariomycetes</taxon>
        <taxon>Hypocreomycetidae</taxon>
        <taxon>Hypocreales</taxon>
        <taxon>Clavicipitaceae</taxon>
        <taxon>Moelleriella</taxon>
    </lineage>
</organism>
<dbReference type="PRINTS" id="PR00463">
    <property type="entry name" value="EP450I"/>
</dbReference>
<dbReference type="Pfam" id="PF00067">
    <property type="entry name" value="p450"/>
    <property type="match status" value="1"/>
</dbReference>
<dbReference type="AlphaFoldDB" id="A0A168EFD3"/>
<keyword evidence="8" id="KW-1185">Reference proteome</keyword>
<keyword evidence="4 5" id="KW-0408">Iron</keyword>
<keyword evidence="6" id="KW-1133">Transmembrane helix</keyword>
<gene>
    <name evidence="7" type="ORF">AAL_03256</name>
</gene>
<feature type="binding site" description="axial binding residue" evidence="5">
    <location>
        <position position="474"/>
    </location>
    <ligand>
        <name>heme</name>
        <dbReference type="ChEBI" id="CHEBI:30413"/>
    </ligand>
    <ligandPart>
        <name>Fe</name>
        <dbReference type="ChEBI" id="CHEBI:18248"/>
    </ligandPart>
</feature>
<keyword evidence="6" id="KW-0812">Transmembrane</keyword>